<dbReference type="EMBL" id="JAUOZS010000001">
    <property type="protein sequence ID" value="MDT8900168.1"/>
    <property type="molecule type" value="Genomic_DNA"/>
</dbReference>
<organism evidence="1 2">
    <name type="scientific">Anaeroselena agilis</name>
    <dbReference type="NCBI Taxonomy" id="3063788"/>
    <lineage>
        <taxon>Bacteria</taxon>
        <taxon>Bacillati</taxon>
        <taxon>Bacillota</taxon>
        <taxon>Negativicutes</taxon>
        <taxon>Acetonemataceae</taxon>
        <taxon>Anaeroselena</taxon>
    </lineage>
</organism>
<evidence type="ECO:0000313" key="1">
    <source>
        <dbReference type="EMBL" id="MDT8900168.1"/>
    </source>
</evidence>
<keyword evidence="2" id="KW-1185">Reference proteome</keyword>
<protein>
    <submittedName>
        <fullName evidence="1">Uncharacterized protein</fullName>
    </submittedName>
</protein>
<accession>A0ABU3NVA5</accession>
<sequence>MLAIRQALRALPAAMGGGTMPLSRDGKKLREDPACRSGYEYAKRRDALWRGESEEVLRVLERAFRELHRLEGNGNSLGIALYLRELLAGEAGRGGERSKEG</sequence>
<evidence type="ECO:0000313" key="2">
    <source>
        <dbReference type="Proteomes" id="UP001254848"/>
    </source>
</evidence>
<gene>
    <name evidence="1" type="ORF">Q4T40_02815</name>
</gene>
<dbReference type="Proteomes" id="UP001254848">
    <property type="component" value="Unassembled WGS sequence"/>
</dbReference>
<name>A0ABU3NVA5_9FIRM</name>
<reference evidence="1 2" key="1">
    <citation type="submission" date="2023-07" db="EMBL/GenBank/DDBJ databases">
        <title>The novel representative of Negativicutes class, Anaeroselena agilis gen. nov. sp. nov.</title>
        <authorList>
            <person name="Prokofeva M.I."/>
            <person name="Elcheninov A.G."/>
            <person name="Klyukina A."/>
            <person name="Kublanov I.V."/>
            <person name="Frolov E.N."/>
            <person name="Podosokorskaya O.A."/>
        </authorList>
    </citation>
    <scope>NUCLEOTIDE SEQUENCE [LARGE SCALE GENOMIC DNA]</scope>
    <source>
        <strain evidence="1 2">4137-cl</strain>
    </source>
</reference>
<proteinExistence type="predicted"/>
<dbReference type="RefSeq" id="WP_413778726.1">
    <property type="nucleotide sequence ID" value="NZ_JAUOZS010000001.1"/>
</dbReference>
<comment type="caution">
    <text evidence="1">The sequence shown here is derived from an EMBL/GenBank/DDBJ whole genome shotgun (WGS) entry which is preliminary data.</text>
</comment>